<dbReference type="Proteomes" id="UP000335636">
    <property type="component" value="Unassembled WGS sequence"/>
</dbReference>
<sequence length="156" mass="17321">MKYVSEVSTAKKLQLWHTLQDLGATPAPGLTVHDHCSPQSQSCELQLQLQWTHCVKDSKEGTQARPRPLPPQFLTFATELQPRSQDHGVRNRLQSASQLGSPWVGRAGTSCQWQLHSPEHKGSPGPATHQNRTAPPTTQHTWALHQLLHPSAPIFP</sequence>
<feature type="region of interest" description="Disordered" evidence="1">
    <location>
        <begin position="114"/>
        <end position="136"/>
    </location>
</feature>
<evidence type="ECO:0000313" key="2">
    <source>
        <dbReference type="EMBL" id="KAF7476379.1"/>
    </source>
</evidence>
<dbReference type="Proteomes" id="UP000662637">
    <property type="component" value="Unassembled WGS sequence"/>
</dbReference>
<reference evidence="3 4" key="1">
    <citation type="submission" date="2019-04" db="EMBL/GenBank/DDBJ databases">
        <authorList>
            <person name="Alioto T."/>
            <person name="Alioto T."/>
        </authorList>
    </citation>
    <scope>NUCLEOTIDE SEQUENCE [LARGE SCALE GENOMIC DNA]</scope>
</reference>
<protein>
    <submittedName>
        <fullName evidence="3">Uncharacterized protein</fullName>
    </submittedName>
</protein>
<accession>A0A5E4CJA5</accession>
<evidence type="ECO:0000256" key="1">
    <source>
        <dbReference type="SAM" id="MobiDB-lite"/>
    </source>
</evidence>
<dbReference type="EMBL" id="WJEC01002494">
    <property type="protein sequence ID" value="KAF7476379.1"/>
    <property type="molecule type" value="Genomic_DNA"/>
</dbReference>
<proteinExistence type="predicted"/>
<name>A0A5E4CJA5_MARMO</name>
<dbReference type="AlphaFoldDB" id="A0A5E4CJA5"/>
<feature type="region of interest" description="Disordered" evidence="1">
    <location>
        <begin position="82"/>
        <end position="101"/>
    </location>
</feature>
<dbReference type="EMBL" id="CABDUW010001469">
    <property type="protein sequence ID" value="VTJ81868.1"/>
    <property type="molecule type" value="Genomic_DNA"/>
</dbReference>
<organism evidence="3 4">
    <name type="scientific">Marmota monax</name>
    <name type="common">Woodchuck</name>
    <dbReference type="NCBI Taxonomy" id="9995"/>
    <lineage>
        <taxon>Eukaryota</taxon>
        <taxon>Metazoa</taxon>
        <taxon>Chordata</taxon>
        <taxon>Craniata</taxon>
        <taxon>Vertebrata</taxon>
        <taxon>Euteleostomi</taxon>
        <taxon>Mammalia</taxon>
        <taxon>Eutheria</taxon>
        <taxon>Euarchontoglires</taxon>
        <taxon>Glires</taxon>
        <taxon>Rodentia</taxon>
        <taxon>Sciuromorpha</taxon>
        <taxon>Sciuridae</taxon>
        <taxon>Xerinae</taxon>
        <taxon>Marmotini</taxon>
        <taxon>Marmota</taxon>
    </lineage>
</organism>
<gene>
    <name evidence="2" type="ORF">GHT09_012498</name>
    <name evidence="3" type="ORF">MONAX_5E018828</name>
</gene>
<evidence type="ECO:0000313" key="3">
    <source>
        <dbReference type="EMBL" id="VTJ81868.1"/>
    </source>
</evidence>
<keyword evidence="4" id="KW-1185">Reference proteome</keyword>
<evidence type="ECO:0000313" key="4">
    <source>
        <dbReference type="Proteomes" id="UP000335636"/>
    </source>
</evidence>
<reference evidence="2" key="2">
    <citation type="submission" date="2020-08" db="EMBL/GenBank/DDBJ databases">
        <authorList>
            <person name="Shumante A."/>
            <person name="Zimin A.V."/>
            <person name="Puiu D."/>
            <person name="Salzberg S.L."/>
        </authorList>
    </citation>
    <scope>NUCLEOTIDE SEQUENCE</scope>
    <source>
        <strain evidence="2">WC2-LM</strain>
        <tissue evidence="2">Liver</tissue>
    </source>
</reference>